<sequence>MDSLYDYINRKRGKRCSWKTACTVQLNVRPFVDGLKDVTIEIKIEKSRILYVRKKRDLTEKIENFKS</sequence>
<dbReference type="AlphaFoldDB" id="A0A2B0LEM1"/>
<gene>
    <name evidence="1" type="ORF">COI93_19180</name>
</gene>
<dbReference type="EMBL" id="NUWN01000084">
    <property type="protein sequence ID" value="PFK32488.1"/>
    <property type="molecule type" value="Genomic_DNA"/>
</dbReference>
<evidence type="ECO:0000313" key="1">
    <source>
        <dbReference type="EMBL" id="PFK32488.1"/>
    </source>
</evidence>
<comment type="caution">
    <text evidence="1">The sequence shown here is derived from an EMBL/GenBank/DDBJ whole genome shotgun (WGS) entry which is preliminary data.</text>
</comment>
<protein>
    <submittedName>
        <fullName evidence="1">Uncharacterized protein</fullName>
    </submittedName>
</protein>
<proteinExistence type="predicted"/>
<dbReference type="Proteomes" id="UP000242656">
    <property type="component" value="Unassembled WGS sequence"/>
</dbReference>
<evidence type="ECO:0000313" key="2">
    <source>
        <dbReference type="Proteomes" id="UP000242656"/>
    </source>
</evidence>
<name>A0A2B0LEM1_BACCE</name>
<reference evidence="1 2" key="1">
    <citation type="submission" date="2017-09" db="EMBL/GenBank/DDBJ databases">
        <title>Large-scale bioinformatics analysis of Bacillus genomes uncovers conserved roles of natural products in bacterial physiology.</title>
        <authorList>
            <consortium name="Agbiome Team Llc"/>
            <person name="Bleich R.M."/>
            <person name="Grubbs K.J."/>
            <person name="Santa Maria K.C."/>
            <person name="Allen S.E."/>
            <person name="Farag S."/>
            <person name="Shank E.A."/>
            <person name="Bowers A."/>
        </authorList>
    </citation>
    <scope>NUCLEOTIDE SEQUENCE [LARGE SCALE GENOMIC DNA]</scope>
    <source>
        <strain evidence="1 2">AFS083043</strain>
    </source>
</reference>
<accession>A0A2B0LEM1</accession>
<organism evidence="1 2">
    <name type="scientific">Bacillus cereus</name>
    <dbReference type="NCBI Taxonomy" id="1396"/>
    <lineage>
        <taxon>Bacteria</taxon>
        <taxon>Bacillati</taxon>
        <taxon>Bacillota</taxon>
        <taxon>Bacilli</taxon>
        <taxon>Bacillales</taxon>
        <taxon>Bacillaceae</taxon>
        <taxon>Bacillus</taxon>
        <taxon>Bacillus cereus group</taxon>
    </lineage>
</organism>